<protein>
    <submittedName>
        <fullName evidence="8">Uncharacterized protein</fullName>
    </submittedName>
</protein>
<dbReference type="InterPro" id="IPR001791">
    <property type="entry name" value="Laminin_G"/>
</dbReference>
<feature type="compositionally biased region" description="Polar residues" evidence="3">
    <location>
        <begin position="1212"/>
        <end position="1229"/>
    </location>
</feature>
<evidence type="ECO:0000259" key="7">
    <source>
        <dbReference type="PROSITE" id="PS50026"/>
    </source>
</evidence>
<keyword evidence="4" id="KW-0472">Membrane</keyword>
<dbReference type="Gene3D" id="2.60.120.1000">
    <property type="match status" value="1"/>
</dbReference>
<dbReference type="OrthoDB" id="26719at2759"/>
<feature type="domain" description="Laminin G" evidence="6">
    <location>
        <begin position="679"/>
        <end position="858"/>
    </location>
</feature>
<accession>A0A7M5U6R1</accession>
<comment type="caution">
    <text evidence="2">Lacks conserved residue(s) required for the propagation of feature annotation.</text>
</comment>
<keyword evidence="4" id="KW-1133">Transmembrane helix</keyword>
<keyword evidence="5" id="KW-0732">Signal</keyword>
<dbReference type="CDD" id="cd00110">
    <property type="entry name" value="LamG"/>
    <property type="match status" value="3"/>
</dbReference>
<dbReference type="GO" id="GO:0016020">
    <property type="term" value="C:membrane"/>
    <property type="evidence" value="ECO:0007669"/>
    <property type="project" value="UniProtKB-SubCell"/>
</dbReference>
<dbReference type="SUPFAM" id="SSF49899">
    <property type="entry name" value="Concanavalin A-like lectins/glucanases"/>
    <property type="match status" value="4"/>
</dbReference>
<evidence type="ECO:0000259" key="6">
    <source>
        <dbReference type="PROSITE" id="PS50025"/>
    </source>
</evidence>
<dbReference type="AlphaFoldDB" id="A0A7M5U6R1"/>
<dbReference type="Proteomes" id="UP000594262">
    <property type="component" value="Unplaced"/>
</dbReference>
<feature type="compositionally biased region" description="Gly residues" evidence="3">
    <location>
        <begin position="1232"/>
        <end position="1242"/>
    </location>
</feature>
<dbReference type="SUPFAM" id="SSF57196">
    <property type="entry name" value="EGF/Laminin"/>
    <property type="match status" value="1"/>
</dbReference>
<dbReference type="SMART" id="SM00282">
    <property type="entry name" value="LamG"/>
    <property type="match status" value="4"/>
</dbReference>
<dbReference type="Gene3D" id="2.10.25.10">
    <property type="entry name" value="Laminin"/>
    <property type="match status" value="1"/>
</dbReference>
<dbReference type="PANTHER" id="PTHR15036:SF49">
    <property type="entry name" value="AXOTACTIN"/>
    <property type="match status" value="1"/>
</dbReference>
<evidence type="ECO:0000256" key="4">
    <source>
        <dbReference type="SAM" id="Phobius"/>
    </source>
</evidence>
<evidence type="ECO:0000256" key="1">
    <source>
        <dbReference type="ARBA" id="ARBA00023157"/>
    </source>
</evidence>
<feature type="region of interest" description="Disordered" evidence="3">
    <location>
        <begin position="1198"/>
        <end position="1248"/>
    </location>
</feature>
<keyword evidence="9" id="KW-1185">Reference proteome</keyword>
<feature type="domain" description="EGF-like" evidence="7">
    <location>
        <begin position="427"/>
        <end position="464"/>
    </location>
</feature>
<dbReference type="InterPro" id="IPR000152">
    <property type="entry name" value="EGF-type_Asp/Asn_hydroxyl_site"/>
</dbReference>
<feature type="chain" id="PRO_5029578851" evidence="5">
    <location>
        <begin position="21"/>
        <end position="1248"/>
    </location>
</feature>
<proteinExistence type="predicted"/>
<feature type="domain" description="Laminin G" evidence="6">
    <location>
        <begin position="248"/>
        <end position="425"/>
    </location>
</feature>
<dbReference type="PANTHER" id="PTHR15036">
    <property type="entry name" value="PIKACHURIN-LIKE PROTEIN"/>
    <property type="match status" value="1"/>
</dbReference>
<evidence type="ECO:0000256" key="3">
    <source>
        <dbReference type="SAM" id="MobiDB-lite"/>
    </source>
</evidence>
<dbReference type="InterPro" id="IPR013320">
    <property type="entry name" value="ConA-like_dom_sf"/>
</dbReference>
<reference evidence="8" key="1">
    <citation type="submission" date="2021-01" db="UniProtKB">
        <authorList>
            <consortium name="EnsemblMetazoa"/>
        </authorList>
    </citation>
    <scope>IDENTIFICATION</scope>
</reference>
<feature type="signal peptide" evidence="5">
    <location>
        <begin position="1"/>
        <end position="20"/>
    </location>
</feature>
<dbReference type="PROSITE" id="PS50025">
    <property type="entry name" value="LAM_G_DOMAIN"/>
    <property type="match status" value="3"/>
</dbReference>
<feature type="region of interest" description="Disordered" evidence="3">
    <location>
        <begin position="209"/>
        <end position="230"/>
    </location>
</feature>
<keyword evidence="1" id="KW-1015">Disulfide bond</keyword>
<feature type="transmembrane region" description="Helical" evidence="4">
    <location>
        <begin position="1159"/>
        <end position="1182"/>
    </location>
</feature>
<dbReference type="CDD" id="cd00054">
    <property type="entry name" value="EGF_CA"/>
    <property type="match status" value="2"/>
</dbReference>
<keyword evidence="4" id="KW-0812">Transmembrane</keyword>
<dbReference type="PROSITE" id="PS50026">
    <property type="entry name" value="EGF_3"/>
    <property type="match status" value="1"/>
</dbReference>
<organism evidence="8 9">
    <name type="scientific">Clytia hemisphaerica</name>
    <dbReference type="NCBI Taxonomy" id="252671"/>
    <lineage>
        <taxon>Eukaryota</taxon>
        <taxon>Metazoa</taxon>
        <taxon>Cnidaria</taxon>
        <taxon>Hydrozoa</taxon>
        <taxon>Hydroidolina</taxon>
        <taxon>Leptothecata</taxon>
        <taxon>Obeliida</taxon>
        <taxon>Clytiidae</taxon>
        <taxon>Clytia</taxon>
    </lineage>
</organism>
<evidence type="ECO:0000313" key="8">
    <source>
        <dbReference type="EnsemblMetazoa" id="CLYHEMP006967.2"/>
    </source>
</evidence>
<evidence type="ECO:0000256" key="2">
    <source>
        <dbReference type="PROSITE-ProRule" id="PRU00076"/>
    </source>
</evidence>
<feature type="compositionally biased region" description="Low complexity" evidence="3">
    <location>
        <begin position="211"/>
        <end position="222"/>
    </location>
</feature>
<name>A0A7M5U6R1_9CNID</name>
<feature type="domain" description="Laminin G" evidence="6">
    <location>
        <begin position="19"/>
        <end position="242"/>
    </location>
</feature>
<dbReference type="InterPro" id="IPR000742">
    <property type="entry name" value="EGF"/>
</dbReference>
<dbReference type="PROSITE" id="PS00010">
    <property type="entry name" value="ASX_HYDROXYL"/>
    <property type="match status" value="1"/>
</dbReference>
<dbReference type="SMART" id="SM00181">
    <property type="entry name" value="EGF"/>
    <property type="match status" value="2"/>
</dbReference>
<evidence type="ECO:0000256" key="5">
    <source>
        <dbReference type="SAM" id="SignalP"/>
    </source>
</evidence>
<sequence>MENVRLVICLLMVTLALTLAEIETSKNAFRVYRQIQRTTQKNHIKLRFKTIHSTGLIMFAQGANKRDYLSLELFRGKIRVSGNFANGTANALRPITGQFDMFAGKDLADNMWHTVEYIRNIRQNIIYVDRGTSNEKFIFRKSPETYDELSVSLVTFGGYYSFSTSDLSTAQSYSRKGISACFSEVTFSQEWFPLQERSYKPEPKTINFLESTLPDSTPSTDTNKLPPERMTDIGDIKTVLECTDTDPSYRPLFFKSAVVNIGLIQNYTIPKLKMDLKFRTVVNDQTLANFTHLRTGETIELRVNRKGQVVLQFDQDTRVKVIETAREDYHDNQWHEASFDIDNEESAEKSYTAKFTVDGKTRYTKLNKRIPFDGYINIGFGFTGCMRDIKINDEEIQRVRRSLTDTSATPKFFNISDVGVAYNVCSIRDFCNPNPCQNGGKCNQTDDNFVCNCDGTLYEGSTCHRPRFNYTCAGVRKSGERRSDVYYIDFDGLGPMEPVQALCDLGKTVETTVTQINNTKIKDKNVLTDTGKNDFDVEYLASITQMRELIKNSATCSQFIKLQCKGVPIFLSPTGPPAANWIGGDDVVHYYWGGAKGQRGYCACGVRGDCKVGGRPTGQYCNCDSFQSKYQIVDEGNFTIKDHLPVRRVHFDKVLEGGGSEAMLRVGHLRCAGFGSRLNAATFRKPWSFVGMDHPDQPFDNIFAGSISFDFKTSIAYNYMTMMHAHGPFSGDYCKVMIWSRTMVRVLLNFGFGQIKQDVDISSTGRTLDDNDWHEFELMFNLKELNVTLDGIRMIQGLPLQDDPVQFNVDDKAVFVGGSYHDKNGFIGCIRSFYANGRIHDIRGAAEGLESSGVYPGCGSACVLLNRPCNYGKCEDQYNDFKCNCTVSPFTGKYCQNTTRGKQFNSGNSLEYTFAGNEPISQMIIVVGFKTTQNNAALAQLEGQDYRHVTLALVDGFLTLYYSFKKKVETSSGFDTDDEVKALRITKRRLNNDKHNVARVHFSHDAIYLQVPNYDLQVSDNITERIVVVDGGDVEQLDNFEVPTKLFIGRARDIKAGLSRTLPTAYEGCMSGAKAIYQPHATTTKRFRKSIELDFFKMMDEQKALDNGVQRNPTGDLPATECGTTLRTPGVLPPVDGPTQFFTKSPGLDNSVRVEPADLAQSIIICIVIIIIVVVILGFMYLTYKYINRSNKQYDRLKKQEKPRAVRMKQMPATSYQPAPTQPQSSYNPYGQGSGSGGGGQGEDNFYL</sequence>
<dbReference type="Gene3D" id="2.60.120.200">
    <property type="match status" value="4"/>
</dbReference>
<dbReference type="InterPro" id="IPR050372">
    <property type="entry name" value="Neurexin-related_CASP"/>
</dbReference>
<keyword evidence="2" id="KW-0245">EGF-like domain</keyword>
<dbReference type="Pfam" id="PF02210">
    <property type="entry name" value="Laminin_G_2"/>
    <property type="match status" value="3"/>
</dbReference>
<dbReference type="EnsemblMetazoa" id="CLYHEMT006967.2">
    <property type="protein sequence ID" value="CLYHEMP006967.2"/>
    <property type="gene ID" value="CLYHEMG006967"/>
</dbReference>
<evidence type="ECO:0000313" key="9">
    <source>
        <dbReference type="Proteomes" id="UP000594262"/>
    </source>
</evidence>